<organism evidence="3 4">
    <name type="scientific">Plasmodium gaboni</name>
    <dbReference type="NCBI Taxonomy" id="647221"/>
    <lineage>
        <taxon>Eukaryota</taxon>
        <taxon>Sar</taxon>
        <taxon>Alveolata</taxon>
        <taxon>Apicomplexa</taxon>
        <taxon>Aconoidasida</taxon>
        <taxon>Haemosporida</taxon>
        <taxon>Plasmodiidae</taxon>
        <taxon>Plasmodium</taxon>
        <taxon>Plasmodium (Laverania)</taxon>
    </lineage>
</organism>
<accession>A0A151L1V2</accession>
<dbReference type="Proteomes" id="UP000076004">
    <property type="component" value="Unassembled WGS sequence"/>
</dbReference>
<dbReference type="EMBL" id="LVLB01000445">
    <property type="protein sequence ID" value="KYN92931.1"/>
    <property type="molecule type" value="Genomic_DNA"/>
</dbReference>
<dbReference type="GeneID" id="29774176"/>
<evidence type="ECO:0000256" key="1">
    <source>
        <dbReference type="SAM" id="MobiDB-lite"/>
    </source>
</evidence>
<name>A0A151L1V2_9APIC</name>
<gene>
    <name evidence="3" type="ORF">PGSY75_0044700</name>
</gene>
<evidence type="ECO:0000259" key="2">
    <source>
        <dbReference type="Pfam" id="PF15445"/>
    </source>
</evidence>
<feature type="domain" description="Plasmodium falciparum erythrocyte membrane protein 1 acidic terminal segment" evidence="2">
    <location>
        <begin position="1"/>
        <end position="261"/>
    </location>
</feature>
<feature type="non-terminal residue" evidence="3">
    <location>
        <position position="1"/>
    </location>
</feature>
<dbReference type="Gene3D" id="1.10.1900.40">
    <property type="entry name" value="Acidic terminal segments, variant surface antigen of PfEMP1"/>
    <property type="match status" value="1"/>
</dbReference>
<protein>
    <submittedName>
        <fullName evidence="3">Putative EMP1-like protein</fullName>
    </submittedName>
</protein>
<dbReference type="RefSeq" id="XP_018638657.1">
    <property type="nucleotide sequence ID" value="XM_018783561.1"/>
</dbReference>
<comment type="caution">
    <text evidence="3">The sequence shown here is derived from an EMBL/GenBank/DDBJ whole genome shotgun (WGS) entry which is preliminary data.</text>
</comment>
<dbReference type="Pfam" id="PF15445">
    <property type="entry name" value="ATS"/>
    <property type="match status" value="1"/>
</dbReference>
<feature type="region of interest" description="Disordered" evidence="1">
    <location>
        <begin position="236"/>
        <end position="267"/>
    </location>
</feature>
<dbReference type="AlphaFoldDB" id="A0A151L1V2"/>
<dbReference type="VEuPathDB" id="PlasmoDB:PGSY75_0044700"/>
<reference evidence="3 4" key="1">
    <citation type="journal article" date="2016" name="Nat. Commun.">
        <title>Genomes of cryptic chimpanzee Plasmodium species reveal key evolutionary events leading to human malaria.</title>
        <authorList>
            <person name="Sundararaman S.A."/>
            <person name="Plenderleith L.J."/>
            <person name="Liu W."/>
            <person name="Loy D.E."/>
            <person name="Learn G.H."/>
            <person name="Li Y."/>
            <person name="Shaw K.S."/>
            <person name="Ayouba A."/>
            <person name="Peeters M."/>
            <person name="Speede S."/>
            <person name="Shaw G.M."/>
            <person name="Bushman F.D."/>
            <person name="Brisson D."/>
            <person name="Rayner J.C."/>
            <person name="Sharp P.M."/>
            <person name="Hahn B.H."/>
        </authorList>
    </citation>
    <scope>NUCLEOTIDE SEQUENCE [LARGE SCALE GENOMIC DNA]</scope>
    <source>
        <strain evidence="3 4">SY75</strain>
    </source>
</reference>
<dbReference type="VEuPathDB" id="PlasmoDB:PGABG01_0009400"/>
<dbReference type="InterPro" id="IPR029211">
    <property type="entry name" value="PfEMP1_ATS"/>
</dbReference>
<evidence type="ECO:0000313" key="4">
    <source>
        <dbReference type="Proteomes" id="UP000076004"/>
    </source>
</evidence>
<sequence>KKPKLGPTNLFRVLDIPQNDYNIPDETSTHKYVPYSKYKGKTYIYMEGEEPDDYIGNISSSDLTLSSESEYEEVDINDIYKSLSPKYKTLIEVILKPSIITDDDTSMYQKDDNNKFTDNEWNELKQDFISNMLQNDNMDLPNENTIDDNFYMDTQPNILPNNMDEKPFITSIQDRKLHGDSEIIYNIDWNIPKNITTNTATHNSLYSGIDLINDSLNRDQDIDIYDELLKRKENEMFGTKHTKTSSRTNSVATKKHNDSLKSPNRFM</sequence>
<dbReference type="InterPro" id="IPR044932">
    <property type="entry name" value="PfEMP1_ATS_sf"/>
</dbReference>
<evidence type="ECO:0000313" key="3">
    <source>
        <dbReference type="EMBL" id="KYN92931.1"/>
    </source>
</evidence>
<dbReference type="KEGG" id="pgab:PGSY75_0044700"/>
<proteinExistence type="predicted"/>